<comment type="similarity">
    <text evidence="4 11 12">Belongs to the HisA/HisF family.</text>
</comment>
<feature type="active site" description="Proton donor" evidence="11">
    <location>
        <position position="129"/>
    </location>
</feature>
<dbReference type="PANTHER" id="PTHR43090:SF2">
    <property type="entry name" value="1-(5-PHOSPHORIBOSYL)-5-[(5-PHOSPHORIBOSYLAMINO)METHYLIDENEAMINO] IMIDAZOLE-4-CARBOXAMIDE ISOMERASE"/>
    <property type="match status" value="1"/>
</dbReference>
<evidence type="ECO:0000256" key="4">
    <source>
        <dbReference type="ARBA" id="ARBA00009667"/>
    </source>
</evidence>
<evidence type="ECO:0000313" key="14">
    <source>
        <dbReference type="EMBL" id="WEU39927.1"/>
    </source>
</evidence>
<dbReference type="KEGG" id="oyw:OdinLCB4_005515"/>
<dbReference type="InterPro" id="IPR006063">
    <property type="entry name" value="HisA_bact_arch"/>
</dbReference>
<dbReference type="GO" id="GO:0005737">
    <property type="term" value="C:cytoplasm"/>
    <property type="evidence" value="ECO:0007669"/>
    <property type="project" value="UniProtKB-SubCell"/>
</dbReference>
<dbReference type="InterPro" id="IPR044524">
    <property type="entry name" value="Isoase_HisA-like"/>
</dbReference>
<protein>
    <recommendedName>
        <fullName evidence="6 11">1-(5-phosphoribosyl)-5-[(5-phosphoribosylamino)methylideneamino] imidazole-4-carboxamide isomerase</fullName>
        <ecNumber evidence="5 11">5.3.1.16</ecNumber>
    </recommendedName>
    <alternativeName>
        <fullName evidence="11">Phosphoribosylformimino-5-aminoimidazole carboxamide ribotide isomerase</fullName>
    </alternativeName>
</protein>
<dbReference type="GO" id="GO:0003949">
    <property type="term" value="F:1-(5-phosphoribosyl)-5-[(5-phosphoribosylamino)methylideneamino]imidazole-4-carboxamide isomerase activity"/>
    <property type="evidence" value="ECO:0007669"/>
    <property type="project" value="UniProtKB-UniRule"/>
</dbReference>
<evidence type="ECO:0000256" key="6">
    <source>
        <dbReference type="ARBA" id="ARBA00018464"/>
    </source>
</evidence>
<dbReference type="FunFam" id="3.20.20.70:FF:000009">
    <property type="entry name" value="1-(5-phosphoribosyl)-5-[(5-phosphoribosylamino)methylideneamino] imidazole-4-carboxamide isomerase"/>
    <property type="match status" value="1"/>
</dbReference>
<dbReference type="Proteomes" id="UP000186851">
    <property type="component" value="Chromosome"/>
</dbReference>
<dbReference type="GO" id="GO:0000105">
    <property type="term" value="P:L-histidine biosynthetic process"/>
    <property type="evidence" value="ECO:0007669"/>
    <property type="project" value="UniProtKB-UniRule"/>
</dbReference>
<dbReference type="InterPro" id="IPR006062">
    <property type="entry name" value="His_biosynth"/>
</dbReference>
<dbReference type="Pfam" id="PF00977">
    <property type="entry name" value="His_biosynth"/>
    <property type="match status" value="1"/>
</dbReference>
<comment type="pathway">
    <text evidence="3 11 13">Amino-acid biosynthesis; L-histidine biosynthesis; L-histidine from 5-phospho-alpha-D-ribose 1-diphosphate: step 4/9.</text>
</comment>
<dbReference type="Gene3D" id="3.20.20.70">
    <property type="entry name" value="Aldolase class I"/>
    <property type="match status" value="1"/>
</dbReference>
<evidence type="ECO:0000256" key="8">
    <source>
        <dbReference type="ARBA" id="ARBA00022605"/>
    </source>
</evidence>
<evidence type="ECO:0000256" key="5">
    <source>
        <dbReference type="ARBA" id="ARBA00012550"/>
    </source>
</evidence>
<dbReference type="PANTHER" id="PTHR43090">
    <property type="entry name" value="1-(5-PHOSPHORIBOSYL)-5-[(5-PHOSPHORIBOSYLAMINO)METHYLIDENEAMINO] IMIDAZOLE-4-CARBOXAMIDE ISOMERASE"/>
    <property type="match status" value="1"/>
</dbReference>
<comment type="catalytic activity">
    <reaction evidence="1 11 13">
        <text>1-(5-phospho-beta-D-ribosyl)-5-[(5-phospho-beta-D-ribosylamino)methylideneamino]imidazole-4-carboxamide = 5-[(5-phospho-1-deoxy-D-ribulos-1-ylimino)methylamino]-1-(5-phospho-beta-D-ribosyl)imidazole-4-carboxamide</text>
        <dbReference type="Rhea" id="RHEA:15469"/>
        <dbReference type="ChEBI" id="CHEBI:58435"/>
        <dbReference type="ChEBI" id="CHEBI:58525"/>
        <dbReference type="EC" id="5.3.1.16"/>
    </reaction>
</comment>
<name>A0AAF0IBG2_ODILC</name>
<accession>A0AAF0IBG2</accession>
<evidence type="ECO:0000256" key="10">
    <source>
        <dbReference type="ARBA" id="ARBA00023235"/>
    </source>
</evidence>
<comment type="subcellular location">
    <subcellularLocation>
        <location evidence="2 11 13">Cytoplasm</location>
    </subcellularLocation>
</comment>
<evidence type="ECO:0000313" key="15">
    <source>
        <dbReference type="Proteomes" id="UP000186851"/>
    </source>
</evidence>
<feature type="active site" description="Proton acceptor" evidence="11">
    <location>
        <position position="8"/>
    </location>
</feature>
<dbReference type="InterPro" id="IPR013785">
    <property type="entry name" value="Aldolase_TIM"/>
</dbReference>
<dbReference type="CDD" id="cd04732">
    <property type="entry name" value="HisA"/>
    <property type="match status" value="1"/>
</dbReference>
<keyword evidence="10 11" id="KW-0413">Isomerase</keyword>
<dbReference type="EC" id="5.3.1.16" evidence="5 11"/>
<reference evidence="14" key="2">
    <citation type="journal article" date="2022" name="Nat. Microbiol.">
        <title>A closed Candidatus Odinarchaeum chromosome exposes Asgard archaeal viruses.</title>
        <authorList>
            <person name="Tamarit D."/>
            <person name="Caceres E.F."/>
            <person name="Krupovic M."/>
            <person name="Nijland R."/>
            <person name="Eme L."/>
            <person name="Robinson N.P."/>
            <person name="Ettema T.J.G."/>
        </authorList>
    </citation>
    <scope>NUCLEOTIDE SEQUENCE</scope>
    <source>
        <strain evidence="14">LCB_4</strain>
    </source>
</reference>
<dbReference type="EMBL" id="CP091871">
    <property type="protein sequence ID" value="WEU39927.1"/>
    <property type="molecule type" value="Genomic_DNA"/>
</dbReference>
<proteinExistence type="inferred from homology"/>
<keyword evidence="8 11" id="KW-0028">Amino-acid biosynthesis</keyword>
<keyword evidence="9 11" id="KW-0368">Histidine biosynthesis</keyword>
<organism evidence="14 15">
    <name type="scientific">Odinarchaeota yellowstonii (strain LCB_4)</name>
    <dbReference type="NCBI Taxonomy" id="1841599"/>
    <lineage>
        <taxon>Archaea</taxon>
        <taxon>Promethearchaeati</taxon>
        <taxon>Candidatus Odinarchaeota</taxon>
        <taxon>Candidatus Odinarchaeia</taxon>
        <taxon>Candidatus Odinarchaeales</taxon>
        <taxon>Candidatus Odinarchaeaceae</taxon>
        <taxon>Candidatus Odinarchaeum</taxon>
    </lineage>
</organism>
<evidence type="ECO:0000256" key="13">
    <source>
        <dbReference type="RuleBase" id="RU003658"/>
    </source>
</evidence>
<evidence type="ECO:0000256" key="7">
    <source>
        <dbReference type="ARBA" id="ARBA00022490"/>
    </source>
</evidence>
<dbReference type="GO" id="GO:0000162">
    <property type="term" value="P:L-tryptophan biosynthetic process"/>
    <property type="evidence" value="ECO:0007669"/>
    <property type="project" value="TreeGrafter"/>
</dbReference>
<dbReference type="InterPro" id="IPR023016">
    <property type="entry name" value="HisA/PriA"/>
</dbReference>
<dbReference type="InterPro" id="IPR011060">
    <property type="entry name" value="RibuloseP-bd_barrel"/>
</dbReference>
<evidence type="ECO:0000256" key="9">
    <source>
        <dbReference type="ARBA" id="ARBA00023102"/>
    </source>
</evidence>
<evidence type="ECO:0000256" key="11">
    <source>
        <dbReference type="HAMAP-Rule" id="MF_01014"/>
    </source>
</evidence>
<sequence>MKIIPAVDIQKGRVVRLYQGKVDTAKEYYSDPVKTAKFFEAEGAEIIHIVDLDAAMDRGDNSDIILRIAEAVSSEVQVGGGIRTVEKAVKFLNKNIRRIVLGTAFFNNKSLPEYLIKEYGKDRIIAAVDHYKLRVKIKGWLQSTEVHLLNYIKIIEEIGPGFILLSSIEADGTMRGPDLDTIEKVIEQVKTPLIIAGGVSSLNDLILLKKLHPYGVIVGRALYEKAFTLREAAKILGGIKNDRKR</sequence>
<keyword evidence="7 11" id="KW-0963">Cytoplasm</keyword>
<reference evidence="14" key="1">
    <citation type="journal article" date="2017" name="Nature">
        <title>Asgard archaea illuminate the origin of eukaryotic cellular complexity.</title>
        <authorList>
            <person name="Zaremba-Niedzwiedzka K."/>
            <person name="Caceres E.F."/>
            <person name="Saw J.H."/>
            <person name="Backstrom D."/>
            <person name="Juzokaite L."/>
            <person name="Vancaester E."/>
            <person name="Seitz K.W."/>
            <person name="Anantharaman K."/>
            <person name="Starnawski P."/>
            <person name="Kjeldsen K.U."/>
            <person name="Scott M.B."/>
            <person name="Nunoura T."/>
            <person name="Banfield J.F."/>
            <person name="Schramm A."/>
            <person name="Baker B.J."/>
            <person name="Spang A."/>
            <person name="Ettema T.J.G."/>
        </authorList>
    </citation>
    <scope>NUCLEOTIDE SEQUENCE</scope>
    <source>
        <strain evidence="14">LCB_4</strain>
    </source>
</reference>
<gene>
    <name evidence="11 14" type="primary">hisA</name>
    <name evidence="14" type="ORF">OdinLCB4_005515</name>
</gene>
<dbReference type="AlphaFoldDB" id="A0AAF0IBG2"/>
<dbReference type="HAMAP" id="MF_01014">
    <property type="entry name" value="HisA"/>
    <property type="match status" value="1"/>
</dbReference>
<evidence type="ECO:0000256" key="2">
    <source>
        <dbReference type="ARBA" id="ARBA00004496"/>
    </source>
</evidence>
<evidence type="ECO:0000256" key="12">
    <source>
        <dbReference type="RuleBase" id="RU003657"/>
    </source>
</evidence>
<dbReference type="NCBIfam" id="TIGR00007">
    <property type="entry name" value="1-(5-phosphoribosyl)-5-[(5-phosphoribosylamino)methylideneamino]imidazole-4-carboxamide isomerase"/>
    <property type="match status" value="1"/>
</dbReference>
<dbReference type="SUPFAM" id="SSF51366">
    <property type="entry name" value="Ribulose-phoshate binding barrel"/>
    <property type="match status" value="1"/>
</dbReference>
<evidence type="ECO:0000256" key="3">
    <source>
        <dbReference type="ARBA" id="ARBA00005133"/>
    </source>
</evidence>
<evidence type="ECO:0000256" key="1">
    <source>
        <dbReference type="ARBA" id="ARBA00000901"/>
    </source>
</evidence>